<dbReference type="OrthoDB" id="9796786at2"/>
<dbReference type="AlphaFoldDB" id="A0A4S4B1F3"/>
<dbReference type="SMART" id="SM00530">
    <property type="entry name" value="HTH_XRE"/>
    <property type="match status" value="1"/>
</dbReference>
<dbReference type="CDD" id="cd00093">
    <property type="entry name" value="HTH_XRE"/>
    <property type="match status" value="1"/>
</dbReference>
<proteinExistence type="predicted"/>
<accession>A0A4S4B1F3</accession>
<feature type="domain" description="HTH cro/C1-type" evidence="1">
    <location>
        <begin position="63"/>
        <end position="116"/>
    </location>
</feature>
<dbReference type="PANTHER" id="PTHR40455:SF1">
    <property type="entry name" value="ANTITOXIN HIGA"/>
    <property type="match status" value="1"/>
</dbReference>
<dbReference type="PANTHER" id="PTHR40455">
    <property type="entry name" value="ANTITOXIN HIGA"/>
    <property type="match status" value="1"/>
</dbReference>
<dbReference type="Pfam" id="PF01381">
    <property type="entry name" value="HTH_3"/>
    <property type="match status" value="1"/>
</dbReference>
<organism evidence="2 3">
    <name type="scientific">Pseudothauera nasutitermitis</name>
    <dbReference type="NCBI Taxonomy" id="2565930"/>
    <lineage>
        <taxon>Bacteria</taxon>
        <taxon>Pseudomonadati</taxon>
        <taxon>Pseudomonadota</taxon>
        <taxon>Betaproteobacteria</taxon>
        <taxon>Rhodocyclales</taxon>
        <taxon>Zoogloeaceae</taxon>
        <taxon>Pseudothauera</taxon>
    </lineage>
</organism>
<keyword evidence="3" id="KW-1185">Reference proteome</keyword>
<dbReference type="RefSeq" id="WP_136347333.1">
    <property type="nucleotide sequence ID" value="NZ_SSOC01000002.1"/>
</dbReference>
<dbReference type="Gene3D" id="1.10.260.40">
    <property type="entry name" value="lambda repressor-like DNA-binding domains"/>
    <property type="match status" value="1"/>
</dbReference>
<dbReference type="InterPro" id="IPR001387">
    <property type="entry name" value="Cro/C1-type_HTH"/>
</dbReference>
<protein>
    <recommendedName>
        <fullName evidence="1">HTH cro/C1-type domain-containing protein</fullName>
    </recommendedName>
</protein>
<dbReference type="SUPFAM" id="SSF47413">
    <property type="entry name" value="lambda repressor-like DNA-binding domains"/>
    <property type="match status" value="1"/>
</dbReference>
<dbReference type="InterPro" id="IPR010982">
    <property type="entry name" value="Lambda_DNA-bd_dom_sf"/>
</dbReference>
<comment type="caution">
    <text evidence="2">The sequence shown here is derived from an EMBL/GenBank/DDBJ whole genome shotgun (WGS) entry which is preliminary data.</text>
</comment>
<dbReference type="GO" id="GO:0001046">
    <property type="term" value="F:core promoter sequence-specific DNA binding"/>
    <property type="evidence" value="ECO:0007669"/>
    <property type="project" value="TreeGrafter"/>
</dbReference>
<reference evidence="2 3" key="1">
    <citation type="submission" date="2019-04" db="EMBL/GenBank/DDBJ databases">
        <title>Azoarcus nasutitermitis sp. nov. isolated from termite nest.</title>
        <authorList>
            <person name="Lin S.-Y."/>
            <person name="Hameed A."/>
            <person name="Hsu Y.-H."/>
            <person name="Young C.-C."/>
        </authorList>
    </citation>
    <scope>NUCLEOTIDE SEQUENCE [LARGE SCALE GENOMIC DNA]</scope>
    <source>
        <strain evidence="2 3">CC-YHH838</strain>
    </source>
</reference>
<sequence length="418" mass="47589">MEYKVLRTKAEHTRALQEAESLVALDPCSGTAEAERLELLAVLIEDYEKRAFTFDELDPLEVIEFRMAEQGLRQRDLVSMIGSRSRVSEVLAGKRPLTVQMIRALSVGLGIPADVLIGSELPKNQVPIAVTDRETIDWKQFPVREMERRGWFQSVRVTGATVQERLQSFLAQVLPKEPEAVLFRRRFQGIAIDEKSYYPTLAWTARILMRAREAGASLPKFDPAKITAETLRDLARLSWLDNGPRLAVEFLAKLGIVVVIEQRLRNAIFDGAALLSTNGRPVIGLTLRIDRIDYFWFTLLHEVAHVWRHLNESGSAFVDRIERIATSERTPDAKENEANRVARDALIKRAVWERSPARLAPSRESIQELADQLHIHPAIVAGRIQFESGKYNQFREFLGQGEVRKQFDDLLQDEGKEE</sequence>
<evidence type="ECO:0000313" key="3">
    <source>
        <dbReference type="Proteomes" id="UP000308430"/>
    </source>
</evidence>
<dbReference type="Proteomes" id="UP000308430">
    <property type="component" value="Unassembled WGS sequence"/>
</dbReference>
<dbReference type="PROSITE" id="PS50943">
    <property type="entry name" value="HTH_CROC1"/>
    <property type="match status" value="1"/>
</dbReference>
<name>A0A4S4B1F3_9RHOO</name>
<gene>
    <name evidence="2" type="ORF">E6C76_05995</name>
</gene>
<dbReference type="EMBL" id="SSOC01000002">
    <property type="protein sequence ID" value="THF66392.1"/>
    <property type="molecule type" value="Genomic_DNA"/>
</dbReference>
<dbReference type="GO" id="GO:0006355">
    <property type="term" value="P:regulation of DNA-templated transcription"/>
    <property type="evidence" value="ECO:0007669"/>
    <property type="project" value="InterPro"/>
</dbReference>
<evidence type="ECO:0000313" key="2">
    <source>
        <dbReference type="EMBL" id="THF66392.1"/>
    </source>
</evidence>
<dbReference type="InterPro" id="IPR039060">
    <property type="entry name" value="Antitox_HigA"/>
</dbReference>
<evidence type="ECO:0000259" key="1">
    <source>
        <dbReference type="PROSITE" id="PS50943"/>
    </source>
</evidence>